<dbReference type="PATRIC" id="fig|1434110.4.peg.3712"/>
<name>A0A0E3SEJ2_9EURY</name>
<accession>A0A0E3SEJ2</accession>
<dbReference type="AlphaFoldDB" id="A0A0E3SEJ2"/>
<dbReference type="Pfam" id="PF09394">
    <property type="entry name" value="Inhibitor_I42"/>
    <property type="match status" value="1"/>
</dbReference>
<feature type="domain" description="Proteinase inhibitor I42 chagasin" evidence="3">
    <location>
        <begin position="2"/>
        <end position="76"/>
    </location>
</feature>
<dbReference type="EMBL" id="CP009516">
    <property type="protein sequence ID" value="AKB79361.1"/>
    <property type="molecule type" value="Genomic_DNA"/>
</dbReference>
<evidence type="ECO:0000256" key="2">
    <source>
        <dbReference type="ARBA" id="ARBA00022704"/>
    </source>
</evidence>
<keyword evidence="1" id="KW-0646">Protease inhibitor</keyword>
<evidence type="ECO:0000313" key="4">
    <source>
        <dbReference type="EMBL" id="AKB79361.1"/>
    </source>
</evidence>
<dbReference type="Proteomes" id="UP000033101">
    <property type="component" value="Chromosome"/>
</dbReference>
<evidence type="ECO:0000313" key="5">
    <source>
        <dbReference type="Proteomes" id="UP000033101"/>
    </source>
</evidence>
<dbReference type="KEGG" id="mhor:MSHOH_2878"/>
<proteinExistence type="predicted"/>
<dbReference type="Gene3D" id="2.60.40.2020">
    <property type="match status" value="1"/>
</dbReference>
<dbReference type="SUPFAM" id="SSF141066">
    <property type="entry name" value="ICP-like"/>
    <property type="match status" value="1"/>
</dbReference>
<reference evidence="4 5" key="1">
    <citation type="submission" date="2014-07" db="EMBL/GenBank/DDBJ databases">
        <title>Methanogenic archaea and the global carbon cycle.</title>
        <authorList>
            <person name="Henriksen J.R."/>
            <person name="Luke J."/>
            <person name="Reinhart S."/>
            <person name="Benedict M.N."/>
            <person name="Youngblut N.D."/>
            <person name="Metcalf M.E."/>
            <person name="Whitaker R.J."/>
            <person name="Metcalf W.W."/>
        </authorList>
    </citation>
    <scope>NUCLEOTIDE SEQUENCE [LARGE SCALE GENOMIC DNA]</scope>
    <source>
        <strain evidence="4 5">HB-1</strain>
    </source>
</reference>
<gene>
    <name evidence="4" type="ORF">MSHOH_2878</name>
</gene>
<dbReference type="PROSITE" id="PS51257">
    <property type="entry name" value="PROKAR_LIPOPROTEIN"/>
    <property type="match status" value="1"/>
</dbReference>
<keyword evidence="5" id="KW-1185">Reference proteome</keyword>
<keyword evidence="2" id="KW-0789">Thiol protease inhibitor</keyword>
<dbReference type="InterPro" id="IPR036331">
    <property type="entry name" value="Chagasin-like_sf"/>
</dbReference>
<sequence length="95" mass="10787">MNAKVGDIIEVSLPSNPVSTGYSCLLSEMPGCVYFIESTYTPDKQIIPGKWGTSRFKFVAIKKGKGRFVFRNVRFSHPLKIEEPTIMQERFIIVD</sequence>
<evidence type="ECO:0000259" key="3">
    <source>
        <dbReference type="Pfam" id="PF09394"/>
    </source>
</evidence>
<dbReference type="InterPro" id="IPR018990">
    <property type="entry name" value="Prot_inh_I42_chagasin"/>
</dbReference>
<evidence type="ECO:0000256" key="1">
    <source>
        <dbReference type="ARBA" id="ARBA00022690"/>
    </source>
</evidence>
<organism evidence="4 5">
    <name type="scientific">Methanosarcina horonobensis HB-1 = JCM 15518</name>
    <dbReference type="NCBI Taxonomy" id="1434110"/>
    <lineage>
        <taxon>Archaea</taxon>
        <taxon>Methanobacteriati</taxon>
        <taxon>Methanobacteriota</taxon>
        <taxon>Stenosarchaea group</taxon>
        <taxon>Methanomicrobia</taxon>
        <taxon>Methanosarcinales</taxon>
        <taxon>Methanosarcinaceae</taxon>
        <taxon>Methanosarcina</taxon>
    </lineage>
</organism>
<dbReference type="GO" id="GO:0004869">
    <property type="term" value="F:cysteine-type endopeptidase inhibitor activity"/>
    <property type="evidence" value="ECO:0007669"/>
    <property type="project" value="UniProtKB-KW"/>
</dbReference>
<protein>
    <recommendedName>
        <fullName evidence="3">Proteinase inhibitor I42 chagasin domain-containing protein</fullName>
    </recommendedName>
</protein>
<dbReference type="HOGENOM" id="CLU_2366209_0_0_2"/>